<dbReference type="GO" id="GO:0090729">
    <property type="term" value="F:toxin activity"/>
    <property type="evidence" value="ECO:0007669"/>
    <property type="project" value="UniProtKB-KW"/>
</dbReference>
<evidence type="ECO:0000259" key="5">
    <source>
        <dbReference type="Pfam" id="PF04829"/>
    </source>
</evidence>
<keyword evidence="3" id="KW-1266">Target cell cytoplasm</keyword>
<dbReference type="InterPro" id="IPR032721">
    <property type="entry name" value="Toxin-deaminase"/>
</dbReference>
<sequence>MVSFGKQLLAIDGLSDADRKALVQLVGMAVSGLAAGAAGGSTAGVAAAVGTAQTAVQNNFLNHVDREAYEKAKAACGPSNPKACAEAQIYAEHDKQNDKDLASAVNRCAPGEDCQGVSNNILSQMKAAGCGTAPSSVDCNKLSTAWLAAQSKAQGLETPLLSLDDLIPFKGITSVALLGVRGAGKMLAEAGLLGIVRRVEPEAVETIIKGGGQDIAKSYLSNNAAPATQQRLADAAKFARTELPANGNVAVAEVSIPALSTETSVMKAYSGYDEAIGSFLPKPSGDVDSWLLKPVKATAKYVGGDGAYLRDSDTEFKILETIAQRLGDKRSASGVINLLSEKSVCPSCTSVVMQFRSMFPNIQLNIFTK</sequence>
<accession>A0A0S4UC39</accession>
<dbReference type="InterPro" id="IPR006914">
    <property type="entry name" value="VENN_dom"/>
</dbReference>
<dbReference type="Pfam" id="PF04829">
    <property type="entry name" value="PT-VENN"/>
    <property type="match status" value="1"/>
</dbReference>
<dbReference type="EMBL" id="LN899821">
    <property type="protein sequence ID" value="CUV19780.1"/>
    <property type="molecule type" value="Genomic_DNA"/>
</dbReference>
<feature type="domain" description="VENN motif-containing" evidence="5">
    <location>
        <begin position="13"/>
        <end position="62"/>
    </location>
</feature>
<evidence type="ECO:0000256" key="4">
    <source>
        <dbReference type="ARBA" id="ARBA00023026"/>
    </source>
</evidence>
<dbReference type="Pfam" id="PF14424">
    <property type="entry name" value="Toxin-deaminase"/>
    <property type="match status" value="1"/>
</dbReference>
<evidence type="ECO:0000313" key="6">
    <source>
        <dbReference type="EMBL" id="CUV19780.1"/>
    </source>
</evidence>
<gene>
    <name evidence="6" type="ORF">PSS4_v1_1160006</name>
</gene>
<reference evidence="6" key="1">
    <citation type="submission" date="2015-10" db="EMBL/GenBank/DDBJ databases">
        <authorList>
            <person name="Gilbert D.G."/>
        </authorList>
    </citation>
    <scope>NUCLEOTIDE SEQUENCE</scope>
    <source>
        <strain evidence="6">Phyl III-seqv23</strain>
    </source>
</reference>
<keyword evidence="4" id="KW-0843">Virulence</keyword>
<proteinExistence type="predicted"/>
<dbReference type="AlphaFoldDB" id="A0A0S4UC39"/>
<evidence type="ECO:0000256" key="2">
    <source>
        <dbReference type="ARBA" id="ARBA00022656"/>
    </source>
</evidence>
<evidence type="ECO:0000256" key="1">
    <source>
        <dbReference type="ARBA" id="ARBA00004219"/>
    </source>
</evidence>
<evidence type="ECO:0000256" key="3">
    <source>
        <dbReference type="ARBA" id="ARBA00022913"/>
    </source>
</evidence>
<organism evidence="6">
    <name type="scientific">Ralstonia solanacearum</name>
    <name type="common">Pseudomonas solanacearum</name>
    <dbReference type="NCBI Taxonomy" id="305"/>
    <lineage>
        <taxon>Bacteria</taxon>
        <taxon>Pseudomonadati</taxon>
        <taxon>Pseudomonadota</taxon>
        <taxon>Betaproteobacteria</taxon>
        <taxon>Burkholderiales</taxon>
        <taxon>Burkholderiaceae</taxon>
        <taxon>Ralstonia</taxon>
        <taxon>Ralstonia solanacearum species complex</taxon>
    </lineage>
</organism>
<keyword evidence="2" id="KW-0800">Toxin</keyword>
<protein>
    <recommendedName>
        <fullName evidence="5">VENN motif-containing domain-containing protein</fullName>
    </recommendedName>
</protein>
<comment type="subcellular location">
    <subcellularLocation>
        <location evidence="1">Target cell</location>
        <location evidence="1">Target cell cytoplasm</location>
    </subcellularLocation>
</comment>
<name>A0A0S4UC39_RALSL</name>